<organism evidence="2 3">
    <name type="scientific">Dactylellina haptotyla (strain CBS 200.50)</name>
    <name type="common">Nematode-trapping fungus</name>
    <name type="synonym">Monacrosporium haptotylum</name>
    <dbReference type="NCBI Taxonomy" id="1284197"/>
    <lineage>
        <taxon>Eukaryota</taxon>
        <taxon>Fungi</taxon>
        <taxon>Dikarya</taxon>
        <taxon>Ascomycota</taxon>
        <taxon>Pezizomycotina</taxon>
        <taxon>Orbiliomycetes</taxon>
        <taxon>Orbiliales</taxon>
        <taxon>Orbiliaceae</taxon>
        <taxon>Dactylellina</taxon>
    </lineage>
</organism>
<proteinExistence type="predicted"/>
<dbReference type="Proteomes" id="UP000015100">
    <property type="component" value="Unassembled WGS sequence"/>
</dbReference>
<evidence type="ECO:0000313" key="3">
    <source>
        <dbReference type="Proteomes" id="UP000015100"/>
    </source>
</evidence>
<comment type="caution">
    <text evidence="2">The sequence shown here is derived from an EMBL/GenBank/DDBJ whole genome shotgun (WGS) entry which is preliminary data.</text>
</comment>
<keyword evidence="1" id="KW-0472">Membrane</keyword>
<gene>
    <name evidence="2" type="ORF">H072_7560</name>
</gene>
<reference evidence="2 3" key="1">
    <citation type="journal article" date="2013" name="PLoS Genet.">
        <title>Genomic mechanisms accounting for the adaptation to parasitism in nematode-trapping fungi.</title>
        <authorList>
            <person name="Meerupati T."/>
            <person name="Andersson K.M."/>
            <person name="Friman E."/>
            <person name="Kumar D."/>
            <person name="Tunlid A."/>
            <person name="Ahren D."/>
        </authorList>
    </citation>
    <scope>NUCLEOTIDE SEQUENCE [LARGE SCALE GENOMIC DNA]</scope>
    <source>
        <strain evidence="2 3">CBS 200.50</strain>
    </source>
</reference>
<name>S8AC79_DACHA</name>
<sequence>MDNRNTNETVTTITTSNSDIPYTLTRTTIGGTVTQTSATIVTSYSNTTTIIMGVGFPPEPTARMLKERTSARRRFLSIDICILIDLGLLSVELGIGYCGPTIPSYAKSCPDPSAYASACSCIGAPAGTATASAITTTITRTVTATSLKSSSKAVTTQIVTIPIGTVTAVVKSTTVGVATATYSLFDLRVTDAPNQNGNLFVAKSPFWAVKGFSDYGLLVQPDARVYYPYYSWRYYMFCTQSDLTGDAQNNLPVIKGGRYGIDTDIAVAGQEVLCSLDAGQYISCNCTAFGSTWTNIIYGPNGYVQLAPEDYVYRSGFQEAKLKAQAIPYNWDQDCQDYPVCGGYWDLEHTKEICPPDLDKCGA</sequence>
<evidence type="ECO:0000256" key="1">
    <source>
        <dbReference type="SAM" id="Phobius"/>
    </source>
</evidence>
<feature type="transmembrane region" description="Helical" evidence="1">
    <location>
        <begin position="75"/>
        <end position="97"/>
    </location>
</feature>
<dbReference type="OMA" id="TYVELIF"/>
<reference evidence="3" key="2">
    <citation type="submission" date="2013-04" db="EMBL/GenBank/DDBJ databases">
        <title>Genomic mechanisms accounting for the adaptation to parasitism in nematode-trapping fungi.</title>
        <authorList>
            <person name="Ahren D.G."/>
        </authorList>
    </citation>
    <scope>NUCLEOTIDE SEQUENCE [LARGE SCALE GENOMIC DNA]</scope>
    <source>
        <strain evidence="3">CBS 200.50</strain>
    </source>
</reference>
<dbReference type="EMBL" id="AQGS01000532">
    <property type="protein sequence ID" value="EPS38701.1"/>
    <property type="molecule type" value="Genomic_DNA"/>
</dbReference>
<keyword evidence="1" id="KW-1133">Transmembrane helix</keyword>
<dbReference type="HOGENOM" id="CLU_762952_0_0_1"/>
<accession>S8AC79</accession>
<keyword evidence="3" id="KW-1185">Reference proteome</keyword>
<protein>
    <submittedName>
        <fullName evidence="2">Uncharacterized protein</fullName>
    </submittedName>
</protein>
<keyword evidence="1" id="KW-0812">Transmembrane</keyword>
<evidence type="ECO:0000313" key="2">
    <source>
        <dbReference type="EMBL" id="EPS38701.1"/>
    </source>
</evidence>
<dbReference type="AlphaFoldDB" id="S8AC79"/>